<dbReference type="InterPro" id="IPR013325">
    <property type="entry name" value="RNA_pol_sigma_r2"/>
</dbReference>
<evidence type="ECO:0000259" key="2">
    <source>
        <dbReference type="Pfam" id="PF04542"/>
    </source>
</evidence>
<name>A0A1T4Z7R2_9ACTN</name>
<feature type="compositionally biased region" description="Low complexity" evidence="1">
    <location>
        <begin position="117"/>
        <end position="131"/>
    </location>
</feature>
<evidence type="ECO:0000313" key="3">
    <source>
        <dbReference type="EMBL" id="SKB10014.1"/>
    </source>
</evidence>
<sequence>MNFVTSEKSHEPAESDDGPWIRSGEAFARWRDGDRGAIDELVREMTPVLWHVVRAYRLDEDVCEDVIQFTWLTLVRKADSVDNPRAVSSWLIITARRQAWRVASRNRREDAVDDELLAPALPSSPAAESEAVSADENHRLRRPARLPAHLRGPGHARGEHRPDTPTLPREAQVRHLRRGGHVMTERDPIFTNLRAMYEVLDPPPAHLTDAMIAAVAAENLDADYELLSLLGRSTELVGTRGSGVITIEFSHDETSILLRVAEVDETTRRVDGWVTGTGASEARLTSGDQTWTADVTDGRFEFDALPAGLIRIYFSGDTELATPTFEI</sequence>
<dbReference type="SUPFAM" id="SSF88946">
    <property type="entry name" value="Sigma2 domain of RNA polymerase sigma factors"/>
    <property type="match status" value="1"/>
</dbReference>
<organism evidence="3 4">
    <name type="scientific">Aeromicrobium choanae</name>
    <dbReference type="NCBI Taxonomy" id="1736691"/>
    <lineage>
        <taxon>Bacteria</taxon>
        <taxon>Bacillati</taxon>
        <taxon>Actinomycetota</taxon>
        <taxon>Actinomycetes</taxon>
        <taxon>Propionibacteriales</taxon>
        <taxon>Nocardioidaceae</taxon>
        <taxon>Aeromicrobium</taxon>
    </lineage>
</organism>
<dbReference type="Gene3D" id="1.10.1740.10">
    <property type="match status" value="1"/>
</dbReference>
<dbReference type="Pfam" id="PF04542">
    <property type="entry name" value="Sigma70_r2"/>
    <property type="match status" value="1"/>
</dbReference>
<accession>A0A1T4Z7R2</accession>
<dbReference type="EMBL" id="LT796768">
    <property type="protein sequence ID" value="SKB10014.1"/>
    <property type="molecule type" value="Genomic_DNA"/>
</dbReference>
<gene>
    <name evidence="3" type="ORF">SAMN06295964_3046</name>
</gene>
<feature type="domain" description="RNA polymerase sigma-70 region 2" evidence="2">
    <location>
        <begin position="41"/>
        <end position="108"/>
    </location>
</feature>
<evidence type="ECO:0000313" key="4">
    <source>
        <dbReference type="Proteomes" id="UP000191040"/>
    </source>
</evidence>
<dbReference type="GO" id="GO:0006352">
    <property type="term" value="P:DNA-templated transcription initiation"/>
    <property type="evidence" value="ECO:0007669"/>
    <property type="project" value="InterPro"/>
</dbReference>
<dbReference type="GO" id="GO:0003700">
    <property type="term" value="F:DNA-binding transcription factor activity"/>
    <property type="evidence" value="ECO:0007669"/>
    <property type="project" value="InterPro"/>
</dbReference>
<reference evidence="4" key="1">
    <citation type="submission" date="2017-02" db="EMBL/GenBank/DDBJ databases">
        <authorList>
            <person name="Varghese N."/>
            <person name="Submissions S."/>
        </authorList>
    </citation>
    <scope>NUCLEOTIDE SEQUENCE [LARGE SCALE GENOMIC DNA]</scope>
    <source>
        <strain evidence="4">9H-4</strain>
    </source>
</reference>
<protein>
    <submittedName>
        <fullName evidence="3">Sigma-70 region 2</fullName>
    </submittedName>
</protein>
<feature type="region of interest" description="Disordered" evidence="1">
    <location>
        <begin position="115"/>
        <end position="166"/>
    </location>
</feature>
<evidence type="ECO:0000256" key="1">
    <source>
        <dbReference type="SAM" id="MobiDB-lite"/>
    </source>
</evidence>
<keyword evidence="4" id="KW-1185">Reference proteome</keyword>
<dbReference type="AlphaFoldDB" id="A0A1T4Z7R2"/>
<dbReference type="Proteomes" id="UP000191040">
    <property type="component" value="Chromosome I"/>
</dbReference>
<dbReference type="InterPro" id="IPR007627">
    <property type="entry name" value="RNA_pol_sigma70_r2"/>
</dbReference>
<feature type="region of interest" description="Disordered" evidence="1">
    <location>
        <begin position="1"/>
        <end position="20"/>
    </location>
</feature>
<dbReference type="STRING" id="1736691.SAMN06295964_3046"/>
<proteinExistence type="predicted"/>